<evidence type="ECO:0000259" key="3">
    <source>
        <dbReference type="Pfam" id="PF03171"/>
    </source>
</evidence>
<accession>A0A9W9SBX2</accession>
<organism evidence="5 6">
    <name type="scientific">Penicillium concentricum</name>
    <dbReference type="NCBI Taxonomy" id="293559"/>
    <lineage>
        <taxon>Eukaryota</taxon>
        <taxon>Fungi</taxon>
        <taxon>Dikarya</taxon>
        <taxon>Ascomycota</taxon>
        <taxon>Pezizomycotina</taxon>
        <taxon>Eurotiomycetes</taxon>
        <taxon>Eurotiomycetidae</taxon>
        <taxon>Eurotiales</taxon>
        <taxon>Aspergillaceae</taxon>
        <taxon>Penicillium</taxon>
    </lineage>
</organism>
<evidence type="ECO:0000313" key="5">
    <source>
        <dbReference type="EMBL" id="KAJ5375798.1"/>
    </source>
</evidence>
<reference evidence="5" key="1">
    <citation type="submission" date="2022-12" db="EMBL/GenBank/DDBJ databases">
        <authorList>
            <person name="Petersen C."/>
        </authorList>
    </citation>
    <scope>NUCLEOTIDE SEQUENCE</scope>
    <source>
        <strain evidence="5">IBT 3081</strain>
    </source>
</reference>
<dbReference type="Gene3D" id="2.60.120.330">
    <property type="entry name" value="B-lactam Antibiotic, Isopenicillin N Synthase, Chain"/>
    <property type="match status" value="1"/>
</dbReference>
<dbReference type="Pfam" id="PF14226">
    <property type="entry name" value="DIOX_N"/>
    <property type="match status" value="1"/>
</dbReference>
<proteinExistence type="inferred from homology"/>
<keyword evidence="6" id="KW-1185">Reference proteome</keyword>
<protein>
    <recommendedName>
        <fullName evidence="7">Fe2OG dioxygenase domain-containing protein</fullName>
    </recommendedName>
</protein>
<gene>
    <name evidence="5" type="ORF">N7517_007804</name>
</gene>
<dbReference type="OrthoDB" id="406156at2759"/>
<feature type="domain" description="Non-haem dioxygenase N-terminal" evidence="4">
    <location>
        <begin position="40"/>
        <end position="143"/>
    </location>
</feature>
<dbReference type="InterPro" id="IPR050231">
    <property type="entry name" value="Iron_ascorbate_oxido_reductase"/>
</dbReference>
<evidence type="ECO:0000256" key="2">
    <source>
        <dbReference type="SAM" id="MobiDB-lite"/>
    </source>
</evidence>
<evidence type="ECO:0008006" key="7">
    <source>
        <dbReference type="Google" id="ProtNLM"/>
    </source>
</evidence>
<dbReference type="Proteomes" id="UP001147752">
    <property type="component" value="Unassembled WGS sequence"/>
</dbReference>
<dbReference type="Pfam" id="PF03171">
    <property type="entry name" value="2OG-FeII_Oxy"/>
    <property type="match status" value="1"/>
</dbReference>
<name>A0A9W9SBX2_9EURO</name>
<dbReference type="PRINTS" id="PR00682">
    <property type="entry name" value="IPNSYNTHASE"/>
</dbReference>
<dbReference type="InterPro" id="IPR027443">
    <property type="entry name" value="IPNS-like_sf"/>
</dbReference>
<dbReference type="AlphaFoldDB" id="A0A9W9SBX2"/>
<evidence type="ECO:0000259" key="4">
    <source>
        <dbReference type="Pfam" id="PF14226"/>
    </source>
</evidence>
<feature type="region of interest" description="Disordered" evidence="2">
    <location>
        <begin position="1"/>
        <end position="22"/>
    </location>
</feature>
<reference evidence="5" key="2">
    <citation type="journal article" date="2023" name="IMA Fungus">
        <title>Comparative genomic study of the Penicillium genus elucidates a diverse pangenome and 15 lateral gene transfer events.</title>
        <authorList>
            <person name="Petersen C."/>
            <person name="Sorensen T."/>
            <person name="Nielsen M.R."/>
            <person name="Sondergaard T.E."/>
            <person name="Sorensen J.L."/>
            <person name="Fitzpatrick D.A."/>
            <person name="Frisvad J.C."/>
            <person name="Nielsen K.L."/>
        </authorList>
    </citation>
    <scope>NUCLEOTIDE SEQUENCE</scope>
    <source>
        <strain evidence="5">IBT 3081</strain>
    </source>
</reference>
<feature type="compositionally biased region" description="Polar residues" evidence="2">
    <location>
        <begin position="1"/>
        <end position="15"/>
    </location>
</feature>
<evidence type="ECO:0000313" key="6">
    <source>
        <dbReference type="Proteomes" id="UP001147752"/>
    </source>
</evidence>
<dbReference type="SUPFAM" id="SSF51197">
    <property type="entry name" value="Clavaminate synthase-like"/>
    <property type="match status" value="1"/>
</dbReference>
<comment type="caution">
    <text evidence="5">The sequence shown here is derived from an EMBL/GenBank/DDBJ whole genome shotgun (WGS) entry which is preliminary data.</text>
</comment>
<dbReference type="EMBL" id="JAPZBT010000002">
    <property type="protein sequence ID" value="KAJ5375798.1"/>
    <property type="molecule type" value="Genomic_DNA"/>
</dbReference>
<dbReference type="RefSeq" id="XP_056581784.1">
    <property type="nucleotide sequence ID" value="XM_056725534.1"/>
</dbReference>
<feature type="domain" description="Isopenicillin N synthase-like Fe(2+) 2OG dioxygenase" evidence="3">
    <location>
        <begin position="200"/>
        <end position="305"/>
    </location>
</feature>
<comment type="similarity">
    <text evidence="1">Belongs to the iron/ascorbate-dependent oxidoreductase family.</text>
</comment>
<evidence type="ECO:0000256" key="1">
    <source>
        <dbReference type="ARBA" id="ARBA00008056"/>
    </source>
</evidence>
<dbReference type="PANTHER" id="PTHR47990">
    <property type="entry name" value="2-OXOGLUTARATE (2OG) AND FE(II)-DEPENDENT OXYGENASE SUPERFAMILY PROTEIN-RELATED"/>
    <property type="match status" value="1"/>
</dbReference>
<sequence>MSSQPAIQGSPSVVSKTPLPKYEYPPETGKQLNYADLVSLDLSEFDLPGGKQRLAEQLKESVHKVGFFYVTNIGLSQDQIDQQFAIAKAFFALPEEERLKYRAPLEEGSYNGYRPLGAVDIRPGVKDTLEFYSIFKCIPETERTQPEIIREYWTEIERFSRHVHEHISFKLLQLLAIMLELPEDHFLESHRYEDLCDSSIRYMYYHARSKKQNEVCRDIYFNGHTDNGSMTFMFQQPISALQVQRSPESDWEYLYVPAGTLAVNLANAFNFLSNGYMQSGFHRVIAPPEDQAHNDRLALLYFLRPTEKLILRTLDTPFLQREGYGKTTTENDLEISWHENWRDNVRSRGLRNYNK</sequence>
<dbReference type="InterPro" id="IPR044861">
    <property type="entry name" value="IPNS-like_FE2OG_OXY"/>
</dbReference>
<dbReference type="GeneID" id="81464717"/>
<dbReference type="InterPro" id="IPR026992">
    <property type="entry name" value="DIOX_N"/>
</dbReference>